<sequence length="420" mass="43304">MSHLRRTAAAVAATAGVLALAACGSGFSGSSSDSGAASGSAGALTSGKDALTVLIGSSGDAETAAVKQQVADWSSSSGTKATVQAASDLNQQLSQGFASGKPADVFYLGADTFANYAKQGSLLAYGDQLKNKGDFYPSLVTNFTYDGKFYCAPKDFSTLALEINTKMWDAAGLTDSDVPTTWDQLKAVAQKLTKGKVTGLVTSNEYQRLGAFMVEAGGNLMNDTSTKATADSAANKQALTYVQDGLKSGWWKFTSDVGAGWGGEAFGKGLAAMTVEGNWITGAMKSDYPSVDYKVVQLPAGPAGKGTLQFTNCWGIAADSPNQAGALKLVEQLTSKDDQLAFAKAFGPMPSIESAADGWKQIYPDYSAFIDGASYARGVPTAAGATDVVTDVNSKLASLKTADIASILGTAQQNLSALQQ</sequence>
<dbReference type="SUPFAM" id="SSF53850">
    <property type="entry name" value="Periplasmic binding protein-like II"/>
    <property type="match status" value="1"/>
</dbReference>
<evidence type="ECO:0000313" key="5">
    <source>
        <dbReference type="EMBL" id="MFD1720759.1"/>
    </source>
</evidence>
<gene>
    <name evidence="5" type="ORF">ACFSBI_04295</name>
</gene>
<feature type="signal peptide" evidence="4">
    <location>
        <begin position="1"/>
        <end position="21"/>
    </location>
</feature>
<dbReference type="PANTHER" id="PTHR30061:SF50">
    <property type="entry name" value="MALTOSE_MALTODEXTRIN-BINDING PERIPLASMIC PROTEIN"/>
    <property type="match status" value="1"/>
</dbReference>
<evidence type="ECO:0000256" key="1">
    <source>
        <dbReference type="ARBA" id="ARBA00008520"/>
    </source>
</evidence>
<evidence type="ECO:0000256" key="4">
    <source>
        <dbReference type="SAM" id="SignalP"/>
    </source>
</evidence>
<dbReference type="Proteomes" id="UP001597347">
    <property type="component" value="Unassembled WGS sequence"/>
</dbReference>
<keyword evidence="3 4" id="KW-0732">Signal</keyword>
<keyword evidence="2" id="KW-0813">Transport</keyword>
<dbReference type="Pfam" id="PF01547">
    <property type="entry name" value="SBP_bac_1"/>
    <property type="match status" value="1"/>
</dbReference>
<dbReference type="InterPro" id="IPR006059">
    <property type="entry name" value="SBP"/>
</dbReference>
<dbReference type="RefSeq" id="WP_377932380.1">
    <property type="nucleotide sequence ID" value="NZ_JBHUEA010000004.1"/>
</dbReference>
<proteinExistence type="inferred from homology"/>
<protein>
    <submittedName>
        <fullName evidence="5">Extracellular solute-binding protein</fullName>
    </submittedName>
</protein>
<dbReference type="EMBL" id="JBHUEA010000004">
    <property type="protein sequence ID" value="MFD1720759.1"/>
    <property type="molecule type" value="Genomic_DNA"/>
</dbReference>
<dbReference type="PROSITE" id="PS51257">
    <property type="entry name" value="PROKAR_LIPOPROTEIN"/>
    <property type="match status" value="1"/>
</dbReference>
<organism evidence="5 6">
    <name type="scientific">Amnibacterium endophyticum</name>
    <dbReference type="NCBI Taxonomy" id="2109337"/>
    <lineage>
        <taxon>Bacteria</taxon>
        <taxon>Bacillati</taxon>
        <taxon>Actinomycetota</taxon>
        <taxon>Actinomycetes</taxon>
        <taxon>Micrococcales</taxon>
        <taxon>Microbacteriaceae</taxon>
        <taxon>Amnibacterium</taxon>
    </lineage>
</organism>
<comment type="similarity">
    <text evidence="1">Belongs to the bacterial solute-binding protein 1 family.</text>
</comment>
<evidence type="ECO:0000256" key="3">
    <source>
        <dbReference type="ARBA" id="ARBA00022729"/>
    </source>
</evidence>
<dbReference type="Gene3D" id="3.40.190.10">
    <property type="entry name" value="Periplasmic binding protein-like II"/>
    <property type="match status" value="1"/>
</dbReference>
<accession>A0ABW4LCT9</accession>
<evidence type="ECO:0000313" key="6">
    <source>
        <dbReference type="Proteomes" id="UP001597347"/>
    </source>
</evidence>
<feature type="chain" id="PRO_5047541498" evidence="4">
    <location>
        <begin position="22"/>
        <end position="420"/>
    </location>
</feature>
<keyword evidence="6" id="KW-1185">Reference proteome</keyword>
<evidence type="ECO:0000256" key="2">
    <source>
        <dbReference type="ARBA" id="ARBA00022448"/>
    </source>
</evidence>
<comment type="caution">
    <text evidence="5">The sequence shown here is derived from an EMBL/GenBank/DDBJ whole genome shotgun (WGS) entry which is preliminary data.</text>
</comment>
<reference evidence="6" key="1">
    <citation type="journal article" date="2019" name="Int. J. Syst. Evol. Microbiol.">
        <title>The Global Catalogue of Microorganisms (GCM) 10K type strain sequencing project: providing services to taxonomists for standard genome sequencing and annotation.</title>
        <authorList>
            <consortium name="The Broad Institute Genomics Platform"/>
            <consortium name="The Broad Institute Genome Sequencing Center for Infectious Disease"/>
            <person name="Wu L."/>
            <person name="Ma J."/>
        </authorList>
    </citation>
    <scope>NUCLEOTIDE SEQUENCE [LARGE SCALE GENOMIC DNA]</scope>
    <source>
        <strain evidence="6">CGMCC 1.12471</strain>
    </source>
</reference>
<name>A0ABW4LCT9_9MICO</name>
<dbReference type="PANTHER" id="PTHR30061">
    <property type="entry name" value="MALTOSE-BINDING PERIPLASMIC PROTEIN"/>
    <property type="match status" value="1"/>
</dbReference>